<organism evidence="1 2">
    <name type="scientific">Panagrolaimus sp. JU765</name>
    <dbReference type="NCBI Taxonomy" id="591449"/>
    <lineage>
        <taxon>Eukaryota</taxon>
        <taxon>Metazoa</taxon>
        <taxon>Ecdysozoa</taxon>
        <taxon>Nematoda</taxon>
        <taxon>Chromadorea</taxon>
        <taxon>Rhabditida</taxon>
        <taxon>Tylenchina</taxon>
        <taxon>Panagrolaimomorpha</taxon>
        <taxon>Panagrolaimoidea</taxon>
        <taxon>Panagrolaimidae</taxon>
        <taxon>Panagrolaimus</taxon>
    </lineage>
</organism>
<sequence length="390" mass="43384">MTSKNSEKLGTVESKVPPMKVSVLIDNDVVEIIPDTRIKREFATPERCLNSEISELDAVVASLLPKKLQITANRAGKSVRGPPNRRVPPSDWEFHITDAASYLIVREENNPLFVREYISENKKVFQCCYCLRDENGAKSVCATATKNGEGKDENGAKSVCATATKNGEGKFVVIAALAQAHCKKCSLIPYEKCVKFRDTSETTKRCRPEGSRSSVLKANTKIKQNALKAAQLGSIKFILENLSAHKPTLESQEAGELEQSLPSTTSVPPAQVKVFKLQSNRYLQIPDSDWEYIPGSRGEPNGMILVKNSNNSNVREFRFLKATNNEAKKEYYCCKCLVLGRMIKIIIETSDMGKETAKMLKTKPHHFQCKGIPSGVYMKNKEQLAESAKM</sequence>
<name>A0AC34Q149_9BILA</name>
<accession>A0AC34Q149</accession>
<dbReference type="Proteomes" id="UP000887576">
    <property type="component" value="Unplaced"/>
</dbReference>
<evidence type="ECO:0000313" key="2">
    <source>
        <dbReference type="WBParaSite" id="JU765_v2.g11977.t1"/>
    </source>
</evidence>
<proteinExistence type="predicted"/>
<reference evidence="2" key="1">
    <citation type="submission" date="2022-11" db="UniProtKB">
        <authorList>
            <consortium name="WormBaseParasite"/>
        </authorList>
    </citation>
    <scope>IDENTIFICATION</scope>
</reference>
<protein>
    <submittedName>
        <fullName evidence="2">Uncharacterized protein</fullName>
    </submittedName>
</protein>
<evidence type="ECO:0000313" key="1">
    <source>
        <dbReference type="Proteomes" id="UP000887576"/>
    </source>
</evidence>
<dbReference type="WBParaSite" id="JU765_v2.g11977.t1">
    <property type="protein sequence ID" value="JU765_v2.g11977.t1"/>
    <property type="gene ID" value="JU765_v2.g11977"/>
</dbReference>